<dbReference type="GO" id="GO:0005789">
    <property type="term" value="C:endoplasmic reticulum membrane"/>
    <property type="evidence" value="ECO:0007669"/>
    <property type="project" value="UniProtKB-SubCell"/>
</dbReference>
<dbReference type="PANTHER" id="PTHR28012:SF1">
    <property type="entry name" value="NUCLEAR FUSION PROTEIN KAR5"/>
    <property type="match status" value="1"/>
</dbReference>
<dbReference type="GO" id="GO:0000742">
    <property type="term" value="P:karyogamy involved in conjugation with cellular fusion"/>
    <property type="evidence" value="ECO:0007669"/>
    <property type="project" value="InterPro"/>
</dbReference>
<keyword evidence="11" id="KW-0325">Glycoprotein</keyword>
<reference evidence="14" key="1">
    <citation type="submission" date="2023-06" db="EMBL/GenBank/DDBJ databases">
        <title>Conoideocrella luteorostrata (Hypocreales: Clavicipitaceae), a potential biocontrol fungus for elongate hemlock scale in United States Christmas tree production areas.</title>
        <authorList>
            <person name="Barrett H."/>
            <person name="Lovett B."/>
            <person name="Macias A.M."/>
            <person name="Stajich J.E."/>
            <person name="Kasson M.T."/>
        </authorList>
    </citation>
    <scope>NUCLEOTIDE SEQUENCE</scope>
    <source>
        <strain evidence="14">ARSEF 14590</strain>
    </source>
</reference>
<dbReference type="Proteomes" id="UP001251528">
    <property type="component" value="Unassembled WGS sequence"/>
</dbReference>
<keyword evidence="7 13" id="KW-0732">Signal</keyword>
<feature type="signal peptide" evidence="13">
    <location>
        <begin position="1"/>
        <end position="29"/>
    </location>
</feature>
<proteinExistence type="inferred from homology"/>
<keyword evidence="6" id="KW-0812">Transmembrane</keyword>
<dbReference type="AlphaFoldDB" id="A0AAJ0CRQ6"/>
<keyword evidence="9" id="KW-1133">Transmembrane helix</keyword>
<evidence type="ECO:0000256" key="13">
    <source>
        <dbReference type="SAM" id="SignalP"/>
    </source>
</evidence>
<evidence type="ECO:0000256" key="7">
    <source>
        <dbReference type="ARBA" id="ARBA00022729"/>
    </source>
</evidence>
<dbReference type="InterPro" id="IPR007292">
    <property type="entry name" value="Nuclear_fusion_Kar5"/>
</dbReference>
<evidence type="ECO:0008006" key="16">
    <source>
        <dbReference type="Google" id="ProtNLM"/>
    </source>
</evidence>
<organism evidence="14 15">
    <name type="scientific">Conoideocrella luteorostrata</name>
    <dbReference type="NCBI Taxonomy" id="1105319"/>
    <lineage>
        <taxon>Eukaryota</taxon>
        <taxon>Fungi</taxon>
        <taxon>Dikarya</taxon>
        <taxon>Ascomycota</taxon>
        <taxon>Pezizomycotina</taxon>
        <taxon>Sordariomycetes</taxon>
        <taxon>Hypocreomycetidae</taxon>
        <taxon>Hypocreales</taxon>
        <taxon>Clavicipitaceae</taxon>
        <taxon>Conoideocrella</taxon>
    </lineage>
</organism>
<comment type="similarity">
    <text evidence="4">Belongs to the KAR5 family.</text>
</comment>
<dbReference type="GO" id="GO:0031965">
    <property type="term" value="C:nuclear membrane"/>
    <property type="evidence" value="ECO:0007669"/>
    <property type="project" value="UniProtKB-SubCell"/>
</dbReference>
<comment type="function">
    <text evidence="1">Required for nuclear membrane fusion during karyogamy.</text>
</comment>
<evidence type="ECO:0000256" key="5">
    <source>
        <dbReference type="ARBA" id="ARBA00022459"/>
    </source>
</evidence>
<evidence type="ECO:0000256" key="12">
    <source>
        <dbReference type="ARBA" id="ARBA00023242"/>
    </source>
</evidence>
<evidence type="ECO:0000256" key="4">
    <source>
        <dbReference type="ARBA" id="ARBA00010473"/>
    </source>
</evidence>
<name>A0AAJ0CRQ6_9HYPO</name>
<evidence type="ECO:0000256" key="6">
    <source>
        <dbReference type="ARBA" id="ARBA00022692"/>
    </source>
</evidence>
<dbReference type="PANTHER" id="PTHR28012">
    <property type="entry name" value="NUCLEAR FUSION PROTEIN KAR5"/>
    <property type="match status" value="1"/>
</dbReference>
<evidence type="ECO:0000313" key="14">
    <source>
        <dbReference type="EMBL" id="KAK2603502.1"/>
    </source>
</evidence>
<evidence type="ECO:0000313" key="15">
    <source>
        <dbReference type="Proteomes" id="UP001251528"/>
    </source>
</evidence>
<evidence type="ECO:0000256" key="8">
    <source>
        <dbReference type="ARBA" id="ARBA00022824"/>
    </source>
</evidence>
<protein>
    <recommendedName>
        <fullName evidence="16">Nuclear membrane fusion protein Kar5</fullName>
    </recommendedName>
</protein>
<evidence type="ECO:0000256" key="10">
    <source>
        <dbReference type="ARBA" id="ARBA00023136"/>
    </source>
</evidence>
<comment type="subcellular location">
    <subcellularLocation>
        <location evidence="3">Endoplasmic reticulum membrane</location>
    </subcellularLocation>
    <subcellularLocation>
        <location evidence="2">Nucleus membrane</location>
    </subcellularLocation>
</comment>
<keyword evidence="5" id="KW-0415">Karyogamy</keyword>
<keyword evidence="15" id="KW-1185">Reference proteome</keyword>
<dbReference type="GO" id="GO:0048288">
    <property type="term" value="P:nuclear membrane fusion involved in karyogamy"/>
    <property type="evidence" value="ECO:0007669"/>
    <property type="project" value="InterPro"/>
</dbReference>
<keyword evidence="8" id="KW-0256">Endoplasmic reticulum</keyword>
<evidence type="ECO:0000256" key="2">
    <source>
        <dbReference type="ARBA" id="ARBA00004126"/>
    </source>
</evidence>
<evidence type="ECO:0000256" key="11">
    <source>
        <dbReference type="ARBA" id="ARBA00023180"/>
    </source>
</evidence>
<evidence type="ECO:0000256" key="1">
    <source>
        <dbReference type="ARBA" id="ARBA00003389"/>
    </source>
</evidence>
<evidence type="ECO:0000256" key="3">
    <source>
        <dbReference type="ARBA" id="ARBA00004586"/>
    </source>
</evidence>
<evidence type="ECO:0000256" key="9">
    <source>
        <dbReference type="ARBA" id="ARBA00022989"/>
    </source>
</evidence>
<comment type="caution">
    <text evidence="14">The sequence shown here is derived from an EMBL/GenBank/DDBJ whole genome shotgun (WGS) entry which is preliminary data.</text>
</comment>
<keyword evidence="10" id="KW-0472">Membrane</keyword>
<feature type="chain" id="PRO_5042464078" description="Nuclear membrane fusion protein Kar5" evidence="13">
    <location>
        <begin position="30"/>
        <end position="506"/>
    </location>
</feature>
<gene>
    <name evidence="14" type="ORF">QQS21_004271</name>
</gene>
<sequence length="506" mass="55959">MPASDGFSFSKSVVFLAVTILLLSHPIEALGWRYLKPNAEVRTSFASSPINIDRANSNAYATALVELQELESEPLCHRIAARLLVGNCQLLDGQNEATVMTDTGRAARDFVDCFASSLAICDLERANFDIPKSCHKFRESVLASLPIPSQPRLHVMTAEIDRCLEGLARSDSAWSTWVSYRHKALRFCEAARADNEKDRHIVLHQKLANILESLTTQAEDGVQAQASELDRMFQKSSEDAKILTSQVDQLKASFLKFDEIIAHAISSKSKEFEVAVHGGMDRAESLQRHMEAAFHRMTVREDQLAQAFEFAIQAATKQATYRVNEVVEVLEVVAQSSTFLQAQLRQSQGQVSSVLHQQAELEKGMQKLSRLAEAVTDKQISHEGLLKSTYNRTLQIVSSLETATLSISTLQTPLTQLGGISWWPYIICPVASLIFGSYGLQPSITRNMILLGAGEIAGFMMASASTYQGYSAASFFPLGFAFFKNKHFNETALEDEPVNRGNLTSP</sequence>
<dbReference type="EMBL" id="JASWJB010000062">
    <property type="protein sequence ID" value="KAK2603502.1"/>
    <property type="molecule type" value="Genomic_DNA"/>
</dbReference>
<keyword evidence="12" id="KW-0539">Nucleus</keyword>
<accession>A0AAJ0CRQ6</accession>